<feature type="region of interest" description="Disordered" evidence="5">
    <location>
        <begin position="56"/>
        <end position="75"/>
    </location>
</feature>
<evidence type="ECO:0000313" key="8">
    <source>
        <dbReference type="Proteomes" id="UP000039865"/>
    </source>
</evidence>
<dbReference type="Pfam" id="PF12796">
    <property type="entry name" value="Ank_2"/>
    <property type="match status" value="1"/>
</dbReference>
<dbReference type="SUPFAM" id="SSF52058">
    <property type="entry name" value="L domain-like"/>
    <property type="match status" value="1"/>
</dbReference>
<feature type="compositionally biased region" description="Low complexity" evidence="5">
    <location>
        <begin position="1114"/>
        <end position="1133"/>
    </location>
</feature>
<evidence type="ECO:0000259" key="6">
    <source>
        <dbReference type="Pfam" id="PF23598"/>
    </source>
</evidence>
<feature type="compositionally biased region" description="Basic and acidic residues" evidence="5">
    <location>
        <begin position="1056"/>
        <end position="1066"/>
    </location>
</feature>
<keyword evidence="1" id="KW-0433">Leucine-rich repeat</keyword>
<accession>A0A078A884</accession>
<dbReference type="PROSITE" id="PS50297">
    <property type="entry name" value="ANK_REP_REGION"/>
    <property type="match status" value="1"/>
</dbReference>
<evidence type="ECO:0000313" key="7">
    <source>
        <dbReference type="EMBL" id="CDW76991.1"/>
    </source>
</evidence>
<evidence type="ECO:0000256" key="1">
    <source>
        <dbReference type="ARBA" id="ARBA00022614"/>
    </source>
</evidence>
<evidence type="ECO:0000256" key="2">
    <source>
        <dbReference type="ARBA" id="ARBA00022737"/>
    </source>
</evidence>
<keyword evidence="3 4" id="KW-0040">ANK repeat</keyword>
<reference evidence="7 8" key="1">
    <citation type="submission" date="2014-06" db="EMBL/GenBank/DDBJ databases">
        <authorList>
            <person name="Swart Estienne"/>
        </authorList>
    </citation>
    <scope>NUCLEOTIDE SEQUENCE [LARGE SCALE GENOMIC DNA]</scope>
    <source>
        <strain evidence="7 8">130c</strain>
    </source>
</reference>
<sequence length="1133" mass="129155">MAANNLNKQQQQHYRKKSQTQFNKSGSLLSEIINAENQQPQDDQVLSVRQFLPPHQASASRSNLKKPKFNKQLNGANSDHELEQDLEVMGMNLVISDKGELNLKGQKICIIPRSIYQMKFDRVQLLDIRENELVKLEEEICKNLCQLKKLDARKNKIREISPHIKAMMQLKVLRLDQNEIQSLPDEIGQLQLLTELSFSCNKVTEIPLSISKLKQLKILNMSENKIKHLPQELGELREIRHLYIHGNRFASFPCSFVNISHQLEELSLEWFMYARPAKPKLVKRNTPEGNELLQQLELLCQLLQKYSMTECALVTFLENYSERLDINCVDNRQRAPLHNAAIKEDIGVLEGLLVAKAKPNILDKDYCTPLCLAIREDNFDAAIILINADVDVNLGGGIYGSPMHLAVVKLEVWIVKELIKKKANVNRTDNEGNTPLHLLMNVFSKSPQKCGSIAELLVLNGAKVNIKNNDNYAPLHSAVKKGQEKAVQTIIRINNMLRERNLEPFDLNLPGGALQFAAVHLAAHGGYVQIVKDLIQAGADIFLRNLNGQLPRHCAKGNYILTKYIKLCEQAKMKQQYGTYHINNQYELLSTVTQKKNKNHDNNMGQDKKKSNIEAIADEYQMNYDTFMNNMAQLKVMKAFTEIDVVKKSRQISEINMNSTVVSSFQQQTLHRQQKSLSQEHSNSMQQSQTPTAKNSFNRIVINQQDMQNAMKSQVFNPQDLKPDSKFTKLNIKAEEKKINLFYLKDLIVKENSSQQEKLDALFKIKKNQFKHVFSAAMRSLLPEIDRIKDQFIQREIIQAVGNSCQYVLLQPMRDLLMRSDLDQDLIEEIEDSIKSLEVCASKPKSYSMQVNVINNSKSSLNSLMQQVKNPSSFISQKNVESPEKSRNVNSFKMKGMSSLSGNTQNMQYHPNINRNSAGTPAATTQNYQKPNFLENNQEQAGILNQSKFGHHTHQQSLKLGLTQPLNNKKVNGNQIGTTKSSTPYNGIHHDHHKFIDANFSQHIPQKEHYRVSQNGRKKIINNNKHSSNLNLNNGGFSKTLQGFQTTNKFNNQSDNLKRDQSRPQSKEISNSLEREEVISAEYDPTGSYNYNIKQSHLQRFNQNISNIGGVNKHQIGSRSHSQRSSISIPAKK</sequence>
<feature type="region of interest" description="Disordered" evidence="5">
    <location>
        <begin position="1047"/>
        <end position="1076"/>
    </location>
</feature>
<feature type="region of interest" description="Disordered" evidence="5">
    <location>
        <begin position="666"/>
        <end position="695"/>
    </location>
</feature>
<dbReference type="InterPro" id="IPR002110">
    <property type="entry name" value="Ankyrin_rpt"/>
</dbReference>
<dbReference type="Proteomes" id="UP000039865">
    <property type="component" value="Unassembled WGS sequence"/>
</dbReference>
<feature type="repeat" description="ANK" evidence="4">
    <location>
        <begin position="514"/>
        <end position="546"/>
    </location>
</feature>
<dbReference type="PANTHER" id="PTHR24171">
    <property type="entry name" value="ANKYRIN REPEAT DOMAIN-CONTAINING PROTEIN 39-RELATED"/>
    <property type="match status" value="1"/>
</dbReference>
<evidence type="ECO:0000256" key="3">
    <source>
        <dbReference type="ARBA" id="ARBA00023043"/>
    </source>
</evidence>
<dbReference type="SMART" id="SM00248">
    <property type="entry name" value="ANK"/>
    <property type="match status" value="6"/>
</dbReference>
<dbReference type="InterPro" id="IPR036770">
    <property type="entry name" value="Ankyrin_rpt-contain_sf"/>
</dbReference>
<feature type="region of interest" description="Disordered" evidence="5">
    <location>
        <begin position="1"/>
        <end position="22"/>
    </location>
</feature>
<feature type="repeat" description="ANK" evidence="4">
    <location>
        <begin position="431"/>
        <end position="469"/>
    </location>
</feature>
<feature type="domain" description="Disease resistance R13L4/SHOC-2-like LRR" evidence="6">
    <location>
        <begin position="163"/>
        <end position="247"/>
    </location>
</feature>
<dbReference type="AlphaFoldDB" id="A0A078A884"/>
<dbReference type="EMBL" id="CCKQ01005730">
    <property type="protein sequence ID" value="CDW76991.1"/>
    <property type="molecule type" value="Genomic_DNA"/>
</dbReference>
<dbReference type="InterPro" id="IPR032675">
    <property type="entry name" value="LRR_dom_sf"/>
</dbReference>
<dbReference type="Gene3D" id="3.80.10.10">
    <property type="entry name" value="Ribonuclease Inhibitor"/>
    <property type="match status" value="2"/>
</dbReference>
<dbReference type="SMART" id="SM00369">
    <property type="entry name" value="LRR_TYP"/>
    <property type="match status" value="4"/>
</dbReference>
<evidence type="ECO:0000256" key="5">
    <source>
        <dbReference type="SAM" id="MobiDB-lite"/>
    </source>
</evidence>
<evidence type="ECO:0000256" key="4">
    <source>
        <dbReference type="PROSITE-ProRule" id="PRU00023"/>
    </source>
</evidence>
<dbReference type="PANTHER" id="PTHR24171:SF9">
    <property type="entry name" value="ANKYRIN REPEAT DOMAIN-CONTAINING PROTEIN 39"/>
    <property type="match status" value="1"/>
</dbReference>
<dbReference type="SUPFAM" id="SSF48403">
    <property type="entry name" value="Ankyrin repeat"/>
    <property type="match status" value="1"/>
</dbReference>
<keyword evidence="2" id="KW-0677">Repeat</keyword>
<dbReference type="Pfam" id="PF23598">
    <property type="entry name" value="LRR_14"/>
    <property type="match status" value="1"/>
</dbReference>
<proteinExistence type="predicted"/>
<feature type="region of interest" description="Disordered" evidence="5">
    <location>
        <begin position="1109"/>
        <end position="1133"/>
    </location>
</feature>
<dbReference type="Gene3D" id="1.25.40.20">
    <property type="entry name" value="Ankyrin repeat-containing domain"/>
    <property type="match status" value="2"/>
</dbReference>
<dbReference type="InterPro" id="IPR003591">
    <property type="entry name" value="Leu-rich_rpt_typical-subtyp"/>
</dbReference>
<dbReference type="OrthoDB" id="310270at2759"/>
<dbReference type="PROSITE" id="PS50088">
    <property type="entry name" value="ANK_REPEAT"/>
    <property type="match status" value="3"/>
</dbReference>
<protein>
    <submittedName>
        <fullName evidence="7">Leucine rich repeat family protein</fullName>
    </submittedName>
</protein>
<gene>
    <name evidence="7" type="primary">Contig17076.g18201</name>
    <name evidence="7" type="ORF">STYLEM_5956</name>
</gene>
<keyword evidence="8" id="KW-1185">Reference proteome</keyword>
<dbReference type="PROSITE" id="PS51450">
    <property type="entry name" value="LRR"/>
    <property type="match status" value="2"/>
</dbReference>
<feature type="repeat" description="ANK" evidence="4">
    <location>
        <begin position="401"/>
        <end position="430"/>
    </location>
</feature>
<dbReference type="InterPro" id="IPR055414">
    <property type="entry name" value="LRR_R13L4/SHOC2-like"/>
</dbReference>
<dbReference type="InParanoid" id="A0A078A884"/>
<feature type="compositionally biased region" description="Polar residues" evidence="5">
    <location>
        <begin position="1"/>
        <end position="12"/>
    </location>
</feature>
<organism evidence="7 8">
    <name type="scientific">Stylonychia lemnae</name>
    <name type="common">Ciliate</name>
    <dbReference type="NCBI Taxonomy" id="5949"/>
    <lineage>
        <taxon>Eukaryota</taxon>
        <taxon>Sar</taxon>
        <taxon>Alveolata</taxon>
        <taxon>Ciliophora</taxon>
        <taxon>Intramacronucleata</taxon>
        <taxon>Spirotrichea</taxon>
        <taxon>Stichotrichia</taxon>
        <taxon>Sporadotrichida</taxon>
        <taxon>Oxytrichidae</taxon>
        <taxon>Stylonychinae</taxon>
        <taxon>Stylonychia</taxon>
    </lineage>
</organism>
<dbReference type="InterPro" id="IPR001611">
    <property type="entry name" value="Leu-rich_rpt"/>
</dbReference>
<name>A0A078A884_STYLE</name>